<name>A0A382Q9M0_9ZZZZ</name>
<evidence type="ECO:0000313" key="1">
    <source>
        <dbReference type="EMBL" id="SVC80941.1"/>
    </source>
</evidence>
<accession>A0A382Q9M0</accession>
<proteinExistence type="predicted"/>
<dbReference type="AlphaFoldDB" id="A0A382Q9M0"/>
<organism evidence="1">
    <name type="scientific">marine metagenome</name>
    <dbReference type="NCBI Taxonomy" id="408172"/>
    <lineage>
        <taxon>unclassified sequences</taxon>
        <taxon>metagenomes</taxon>
        <taxon>ecological metagenomes</taxon>
    </lineage>
</organism>
<reference evidence="1" key="1">
    <citation type="submission" date="2018-05" db="EMBL/GenBank/DDBJ databases">
        <authorList>
            <person name="Lanie J.A."/>
            <person name="Ng W.-L."/>
            <person name="Kazmierczak K.M."/>
            <person name="Andrzejewski T.M."/>
            <person name="Davidsen T.M."/>
            <person name="Wayne K.J."/>
            <person name="Tettelin H."/>
            <person name="Glass J.I."/>
            <person name="Rusch D."/>
            <person name="Podicherti R."/>
            <person name="Tsui H.-C.T."/>
            <person name="Winkler M.E."/>
        </authorList>
    </citation>
    <scope>NUCLEOTIDE SEQUENCE</scope>
</reference>
<feature type="non-terminal residue" evidence="1">
    <location>
        <position position="45"/>
    </location>
</feature>
<gene>
    <name evidence="1" type="ORF">METZ01_LOCUS333795</name>
</gene>
<protein>
    <submittedName>
        <fullName evidence="1">Uncharacterized protein</fullName>
    </submittedName>
</protein>
<dbReference type="EMBL" id="UINC01112183">
    <property type="protein sequence ID" value="SVC80941.1"/>
    <property type="molecule type" value="Genomic_DNA"/>
</dbReference>
<sequence>MLAPTPHLVLYTAIPRRSNMSNVNPFTYQFSVPSLLHNRTKQLSN</sequence>